<accession>A0ABT1E7L6</accession>
<dbReference type="SMART" id="SM00530">
    <property type="entry name" value="HTH_XRE"/>
    <property type="match status" value="1"/>
</dbReference>
<dbReference type="InterPro" id="IPR010982">
    <property type="entry name" value="Lambda_DNA-bd_dom_sf"/>
</dbReference>
<name>A0ABT1E7L6_9FIRM</name>
<dbReference type="InterPro" id="IPR001387">
    <property type="entry name" value="Cro/C1-type_HTH"/>
</dbReference>
<reference evidence="2 3" key="1">
    <citation type="journal article" date="2022" name="Genome Biol. Evol.">
        <title>Host diet, physiology and behaviors set the stage for Lachnospiraceae cladogenesis.</title>
        <authorList>
            <person name="Vera-Ponce De Leon A."/>
            <person name="Schneider M."/>
            <person name="Jahnes B.C."/>
            <person name="Sadowski V."/>
            <person name="Camuy-Velez L.A."/>
            <person name="Duan J."/>
            <person name="Sabree Z.L."/>
        </authorList>
    </citation>
    <scope>NUCLEOTIDE SEQUENCE [LARGE SCALE GENOMIC DNA]</scope>
    <source>
        <strain evidence="2 3">PAL113</strain>
    </source>
</reference>
<dbReference type="SUPFAM" id="SSF47413">
    <property type="entry name" value="lambda repressor-like DNA-binding domains"/>
    <property type="match status" value="1"/>
</dbReference>
<dbReference type="RefSeq" id="WP_262065605.1">
    <property type="nucleotide sequence ID" value="NZ_JAMXOD010000005.1"/>
</dbReference>
<dbReference type="CDD" id="cd00093">
    <property type="entry name" value="HTH_XRE"/>
    <property type="match status" value="1"/>
</dbReference>
<dbReference type="EMBL" id="JAMZFW010000005">
    <property type="protein sequence ID" value="MCP1101820.1"/>
    <property type="molecule type" value="Genomic_DNA"/>
</dbReference>
<dbReference type="PROSITE" id="PS50943">
    <property type="entry name" value="HTH_CROC1"/>
    <property type="match status" value="1"/>
</dbReference>
<sequence>MKLDTLLNKKQMSKYQLSKISGIPKTTVTDIFAGRSSIERCSAKTVYQLAKALECSMEELMQLEENTNHCEYLECGLPDFLRESIDAMNVAWNKIDNGEDYLHWDGDFCNLQTDINNAEVNDLISGKQAWYLREKYLRMKREEDIE</sequence>
<protein>
    <submittedName>
        <fullName evidence="2">Helix-turn-helix transcriptional regulator</fullName>
    </submittedName>
</protein>
<keyword evidence="3" id="KW-1185">Reference proteome</keyword>
<dbReference type="Gene3D" id="1.10.260.40">
    <property type="entry name" value="lambda repressor-like DNA-binding domains"/>
    <property type="match status" value="1"/>
</dbReference>
<organism evidence="2 3">
    <name type="scientific">Aequitasia blattaphilus</name>
    <dbReference type="NCBI Taxonomy" id="2949332"/>
    <lineage>
        <taxon>Bacteria</taxon>
        <taxon>Bacillati</taxon>
        <taxon>Bacillota</taxon>
        <taxon>Clostridia</taxon>
        <taxon>Lachnospirales</taxon>
        <taxon>Lachnospiraceae</taxon>
        <taxon>Aequitasia</taxon>
    </lineage>
</organism>
<evidence type="ECO:0000259" key="1">
    <source>
        <dbReference type="PROSITE" id="PS50943"/>
    </source>
</evidence>
<proteinExistence type="predicted"/>
<dbReference type="Pfam" id="PF13443">
    <property type="entry name" value="HTH_26"/>
    <property type="match status" value="1"/>
</dbReference>
<evidence type="ECO:0000313" key="2">
    <source>
        <dbReference type="EMBL" id="MCP1101820.1"/>
    </source>
</evidence>
<dbReference type="Proteomes" id="UP001523566">
    <property type="component" value="Unassembled WGS sequence"/>
</dbReference>
<feature type="domain" description="HTH cro/C1-type" evidence="1">
    <location>
        <begin position="3"/>
        <end position="60"/>
    </location>
</feature>
<evidence type="ECO:0000313" key="3">
    <source>
        <dbReference type="Proteomes" id="UP001523566"/>
    </source>
</evidence>
<comment type="caution">
    <text evidence="2">The sequence shown here is derived from an EMBL/GenBank/DDBJ whole genome shotgun (WGS) entry which is preliminary data.</text>
</comment>
<gene>
    <name evidence="2" type="ORF">NK125_05250</name>
</gene>